<proteinExistence type="predicted"/>
<evidence type="ECO:0000313" key="2">
    <source>
        <dbReference type="Proteomes" id="UP001597641"/>
    </source>
</evidence>
<dbReference type="Proteomes" id="UP001597641">
    <property type="component" value="Unassembled WGS sequence"/>
</dbReference>
<evidence type="ECO:0008006" key="3">
    <source>
        <dbReference type="Google" id="ProtNLM"/>
    </source>
</evidence>
<sequence length="153" mass="17005">MVEAAATKSFHHQKVTAMKINKENLPVAMEAPGTVMRNAAGFGGMAAAFNQVPKGTDLRPLLQGLSNDSCHCPHWGYILKGAIRIIYDDKSEEVAREGDLFYWPAGHTAVVEEDTKLVEFSPEREFRDVMEHIGRKMAEAGQRIPKGVTREPR</sequence>
<dbReference type="RefSeq" id="WP_377491948.1">
    <property type="nucleotide sequence ID" value="NZ_JBHUOX010000044.1"/>
</dbReference>
<protein>
    <recommendedName>
        <fullName evidence="3">Cupin domain-containing protein</fullName>
    </recommendedName>
</protein>
<reference evidence="2" key="1">
    <citation type="journal article" date="2019" name="Int. J. Syst. Evol. Microbiol.">
        <title>The Global Catalogue of Microorganisms (GCM) 10K type strain sequencing project: providing services to taxonomists for standard genome sequencing and annotation.</title>
        <authorList>
            <consortium name="The Broad Institute Genomics Platform"/>
            <consortium name="The Broad Institute Genome Sequencing Center for Infectious Disease"/>
            <person name="Wu L."/>
            <person name="Ma J."/>
        </authorList>
    </citation>
    <scope>NUCLEOTIDE SEQUENCE [LARGE SCALE GENOMIC DNA]</scope>
    <source>
        <strain evidence="2">KCTC 23984</strain>
    </source>
</reference>
<dbReference type="Gene3D" id="2.60.120.10">
    <property type="entry name" value="Jelly Rolls"/>
    <property type="match status" value="1"/>
</dbReference>
<accession>A0ABW6C1H2</accession>
<name>A0ABW6C1H2_9BACT</name>
<dbReference type="SUPFAM" id="SSF51182">
    <property type="entry name" value="RmlC-like cupins"/>
    <property type="match status" value="1"/>
</dbReference>
<dbReference type="EMBL" id="JBHUOX010000044">
    <property type="protein sequence ID" value="MFD3003818.1"/>
    <property type="molecule type" value="Genomic_DNA"/>
</dbReference>
<comment type="caution">
    <text evidence="1">The sequence shown here is derived from an EMBL/GenBank/DDBJ whole genome shotgun (WGS) entry which is preliminary data.</text>
</comment>
<keyword evidence="2" id="KW-1185">Reference proteome</keyword>
<dbReference type="InterPro" id="IPR014710">
    <property type="entry name" value="RmlC-like_jellyroll"/>
</dbReference>
<organism evidence="1 2">
    <name type="scientific">Pontibacter toksunensis</name>
    <dbReference type="NCBI Taxonomy" id="1332631"/>
    <lineage>
        <taxon>Bacteria</taxon>
        <taxon>Pseudomonadati</taxon>
        <taxon>Bacteroidota</taxon>
        <taxon>Cytophagia</taxon>
        <taxon>Cytophagales</taxon>
        <taxon>Hymenobacteraceae</taxon>
        <taxon>Pontibacter</taxon>
    </lineage>
</organism>
<gene>
    <name evidence="1" type="ORF">ACFS7Z_25910</name>
</gene>
<dbReference type="InterPro" id="IPR011051">
    <property type="entry name" value="RmlC_Cupin_sf"/>
</dbReference>
<evidence type="ECO:0000313" key="1">
    <source>
        <dbReference type="EMBL" id="MFD3003818.1"/>
    </source>
</evidence>